<comment type="caution">
    <text evidence="1">The sequence shown here is derived from an EMBL/GenBank/DDBJ whole genome shotgun (WGS) entry which is preliminary data.</text>
</comment>
<evidence type="ECO:0008006" key="3">
    <source>
        <dbReference type="Google" id="ProtNLM"/>
    </source>
</evidence>
<evidence type="ECO:0000313" key="1">
    <source>
        <dbReference type="EMBL" id="MXV20791.1"/>
    </source>
</evidence>
<dbReference type="InterPro" id="IPR036397">
    <property type="entry name" value="RNaseH_sf"/>
</dbReference>
<sequence length="230" mass="24341">MTAALPDAATHRVQRADQKIRELAGSPNLRVLEISTNDLGGVPIAAVVLDGQGEVLYETLIRTELPIDPGAQAVHGISGTMLLGEPSFAEAHEVLGRLLAPGLDVLVWAAPFIQASLNRGAAAEGLPRLPFRHWQPGLQILVTEAHGTYSHRRFDFLDVSRRKALDGVTLPGDAAPEGTALGNAQRTLAMLRHYAGDRAAVQEPEPVVEVACPGCGAPESLCECDGQGRA</sequence>
<dbReference type="RefSeq" id="WP_160980578.1">
    <property type="nucleotide sequence ID" value="NZ_WVHK01000058.1"/>
</dbReference>
<dbReference type="GO" id="GO:0003676">
    <property type="term" value="F:nucleic acid binding"/>
    <property type="evidence" value="ECO:0007669"/>
    <property type="project" value="InterPro"/>
</dbReference>
<organism evidence="1 2">
    <name type="scientific">Deinococcus xianganensis</name>
    <dbReference type="NCBI Taxonomy" id="1507289"/>
    <lineage>
        <taxon>Bacteria</taxon>
        <taxon>Thermotogati</taxon>
        <taxon>Deinococcota</taxon>
        <taxon>Deinococci</taxon>
        <taxon>Deinococcales</taxon>
        <taxon>Deinococcaceae</taxon>
        <taxon>Deinococcus</taxon>
    </lineage>
</organism>
<dbReference type="SUPFAM" id="SSF53098">
    <property type="entry name" value="Ribonuclease H-like"/>
    <property type="match status" value="1"/>
</dbReference>
<accession>A0A6I4YLB2</accession>
<protein>
    <recommendedName>
        <fullName evidence="3">DNA polymerase III subunit epsilon</fullName>
    </recommendedName>
</protein>
<reference evidence="1 2" key="1">
    <citation type="submission" date="2019-11" db="EMBL/GenBank/DDBJ databases">
        <title>Genome sequence of Deinococcus xianganensis Y35, AI-2 producing algicidal bacterium, isolated from lake water.</title>
        <authorList>
            <person name="Li Y."/>
        </authorList>
    </citation>
    <scope>NUCLEOTIDE SEQUENCE [LARGE SCALE GENOMIC DNA]</scope>
    <source>
        <strain evidence="1 2">Y35</strain>
    </source>
</reference>
<dbReference type="Proteomes" id="UP000430519">
    <property type="component" value="Unassembled WGS sequence"/>
</dbReference>
<keyword evidence="2" id="KW-1185">Reference proteome</keyword>
<name>A0A6I4YLB2_9DEIO</name>
<dbReference type="EMBL" id="WVHK01000058">
    <property type="protein sequence ID" value="MXV20791.1"/>
    <property type="molecule type" value="Genomic_DNA"/>
</dbReference>
<proteinExistence type="predicted"/>
<gene>
    <name evidence="1" type="ORF">GLX28_14225</name>
</gene>
<dbReference type="Gene3D" id="3.30.420.10">
    <property type="entry name" value="Ribonuclease H-like superfamily/Ribonuclease H"/>
    <property type="match status" value="1"/>
</dbReference>
<dbReference type="InterPro" id="IPR012337">
    <property type="entry name" value="RNaseH-like_sf"/>
</dbReference>
<dbReference type="AlphaFoldDB" id="A0A6I4YLB2"/>
<evidence type="ECO:0000313" key="2">
    <source>
        <dbReference type="Proteomes" id="UP000430519"/>
    </source>
</evidence>